<evidence type="ECO:0000313" key="2">
    <source>
        <dbReference type="Proteomes" id="UP001162156"/>
    </source>
</evidence>
<dbReference type="Proteomes" id="UP001162156">
    <property type="component" value="Unassembled WGS sequence"/>
</dbReference>
<keyword evidence="2" id="KW-1185">Reference proteome</keyword>
<gene>
    <name evidence="1" type="ORF">NQ314_019675</name>
</gene>
<dbReference type="AlphaFoldDB" id="A0AAV8WMT0"/>
<evidence type="ECO:0000313" key="1">
    <source>
        <dbReference type="EMBL" id="KAJ8927796.1"/>
    </source>
</evidence>
<reference evidence="1" key="1">
    <citation type="journal article" date="2023" name="Insect Mol. Biol.">
        <title>Genome sequencing provides insights into the evolution of gene families encoding plant cell wall-degrading enzymes in longhorned beetles.</title>
        <authorList>
            <person name="Shin N.R."/>
            <person name="Okamura Y."/>
            <person name="Kirsch R."/>
            <person name="Pauchet Y."/>
        </authorList>
    </citation>
    <scope>NUCLEOTIDE SEQUENCE</scope>
    <source>
        <strain evidence="1">RBIC_L_NR</strain>
    </source>
</reference>
<name>A0AAV8WMT0_9CUCU</name>
<comment type="caution">
    <text evidence="1">The sequence shown here is derived from an EMBL/GenBank/DDBJ whole genome shotgun (WGS) entry which is preliminary data.</text>
</comment>
<organism evidence="1 2">
    <name type="scientific">Rhamnusium bicolor</name>
    <dbReference type="NCBI Taxonomy" id="1586634"/>
    <lineage>
        <taxon>Eukaryota</taxon>
        <taxon>Metazoa</taxon>
        <taxon>Ecdysozoa</taxon>
        <taxon>Arthropoda</taxon>
        <taxon>Hexapoda</taxon>
        <taxon>Insecta</taxon>
        <taxon>Pterygota</taxon>
        <taxon>Neoptera</taxon>
        <taxon>Endopterygota</taxon>
        <taxon>Coleoptera</taxon>
        <taxon>Polyphaga</taxon>
        <taxon>Cucujiformia</taxon>
        <taxon>Chrysomeloidea</taxon>
        <taxon>Cerambycidae</taxon>
        <taxon>Lepturinae</taxon>
        <taxon>Rhagiini</taxon>
        <taxon>Rhamnusium</taxon>
    </lineage>
</organism>
<sequence length="79" mass="9238">MFAFSSENIERVGAPQGAGSSIIESDKLYFERLNLLVYSICEDYVRYIEEKQSKELFEHLCSLIVDFDTKKFFISLKEK</sequence>
<accession>A0AAV8WMT0</accession>
<proteinExistence type="predicted"/>
<dbReference type="EMBL" id="JANEYF010005528">
    <property type="protein sequence ID" value="KAJ8927796.1"/>
    <property type="molecule type" value="Genomic_DNA"/>
</dbReference>
<protein>
    <submittedName>
        <fullName evidence="1">Uncharacterized protein</fullName>
    </submittedName>
</protein>